<evidence type="ECO:0000256" key="1">
    <source>
        <dbReference type="ARBA" id="ARBA00001946"/>
    </source>
</evidence>
<feature type="domain" description="OBG-type G" evidence="7">
    <location>
        <begin position="1"/>
        <end position="262"/>
    </location>
</feature>
<gene>
    <name evidence="6" type="primary">ychF</name>
    <name evidence="9" type="ORF">EDD77_103100</name>
</gene>
<dbReference type="InterPro" id="IPR031167">
    <property type="entry name" value="G_OBG"/>
</dbReference>
<dbReference type="STRING" id="1650663.GCA_001486665_00260"/>
<comment type="function">
    <text evidence="6">ATPase that binds to both the 70S ribosome and the 50S ribosomal subunit in a nucleotide-independent manner.</text>
</comment>
<evidence type="ECO:0000259" key="7">
    <source>
        <dbReference type="PROSITE" id="PS51710"/>
    </source>
</evidence>
<dbReference type="Gene3D" id="3.10.20.30">
    <property type="match status" value="1"/>
</dbReference>
<keyword evidence="3 6" id="KW-0547">Nucleotide-binding</keyword>
<evidence type="ECO:0000256" key="2">
    <source>
        <dbReference type="ARBA" id="ARBA00022723"/>
    </source>
</evidence>
<protein>
    <recommendedName>
        <fullName evidence="6">Ribosome-binding ATPase YchF</fullName>
    </recommendedName>
</protein>
<comment type="cofactor">
    <cofactor evidence="1">
        <name>Mg(2+)</name>
        <dbReference type="ChEBI" id="CHEBI:18420"/>
    </cofactor>
</comment>
<dbReference type="InterPro" id="IPR012675">
    <property type="entry name" value="Beta-grasp_dom_sf"/>
</dbReference>
<evidence type="ECO:0000256" key="4">
    <source>
        <dbReference type="ARBA" id="ARBA00022840"/>
    </source>
</evidence>
<dbReference type="SUPFAM" id="SSF81271">
    <property type="entry name" value="TGS-like"/>
    <property type="match status" value="1"/>
</dbReference>
<reference evidence="9 10" key="1">
    <citation type="submission" date="2019-03" db="EMBL/GenBank/DDBJ databases">
        <title>Genomic Encyclopedia of Type Strains, Phase IV (KMG-IV): sequencing the most valuable type-strain genomes for metagenomic binning, comparative biology and taxonomic classification.</title>
        <authorList>
            <person name="Goeker M."/>
        </authorList>
    </citation>
    <scope>NUCLEOTIDE SEQUENCE [LARGE SCALE GENOMIC DNA]</scope>
    <source>
        <strain evidence="9 10">DSM 100451</strain>
    </source>
</reference>
<dbReference type="InterPro" id="IPR006073">
    <property type="entry name" value="GTP-bd"/>
</dbReference>
<comment type="similarity">
    <text evidence="6">Belongs to the TRAFAC class OBG-HflX-like GTPase superfamily. OBG GTPase family. YchF/OLA1 subfamily.</text>
</comment>
<dbReference type="CDD" id="cd01900">
    <property type="entry name" value="YchF"/>
    <property type="match status" value="1"/>
</dbReference>
<dbReference type="PIRSF" id="PIRSF006641">
    <property type="entry name" value="CHP00092"/>
    <property type="match status" value="1"/>
</dbReference>
<dbReference type="Gene3D" id="3.40.50.300">
    <property type="entry name" value="P-loop containing nucleotide triphosphate hydrolases"/>
    <property type="match status" value="1"/>
</dbReference>
<organism evidence="9 10">
    <name type="scientific">Allofournierella massiliensis</name>
    <dbReference type="NCBI Taxonomy" id="1650663"/>
    <lineage>
        <taxon>Bacteria</taxon>
        <taxon>Bacillati</taxon>
        <taxon>Bacillota</taxon>
        <taxon>Clostridia</taxon>
        <taxon>Eubacteriales</taxon>
        <taxon>Oscillospiraceae</taxon>
        <taxon>Allofournierella</taxon>
    </lineage>
</organism>
<dbReference type="InterPro" id="IPR041706">
    <property type="entry name" value="YchF_N"/>
</dbReference>
<evidence type="ECO:0000256" key="6">
    <source>
        <dbReference type="HAMAP-Rule" id="MF_00944"/>
    </source>
</evidence>
<accession>A0A4V2QCR3</accession>
<dbReference type="HAMAP" id="MF_00944">
    <property type="entry name" value="YchF_OLA1_ATPase"/>
    <property type="match status" value="1"/>
</dbReference>
<name>A0A4V2QCR3_9FIRM</name>
<dbReference type="InterPro" id="IPR004396">
    <property type="entry name" value="ATPase_YchF/OLA1"/>
</dbReference>
<dbReference type="Pfam" id="PF06071">
    <property type="entry name" value="YchF-GTPase_C"/>
    <property type="match status" value="1"/>
</dbReference>
<dbReference type="GO" id="GO:0043023">
    <property type="term" value="F:ribosomal large subunit binding"/>
    <property type="evidence" value="ECO:0007669"/>
    <property type="project" value="UniProtKB-UniRule"/>
</dbReference>
<sequence>MKLGIVGLPNVGKSTLFNAITSTKNAAAANYPFCTIDPNTGIVPVPDARLDKLAEIWDTNKKTPAIVEFVDIAGLVKGASKGEGLGNKFLGNIRECDAIVHVVRCFGGTDIVHVDGSVDPLRDIETIDTELILSDLEVVSNRAARFTKAAKTGDKKAGGSAAWLEQLADHLGKGKNARSFDFDLDDEDQALQLKEMGLLTYKPVIYAANMSEDDLMEGMDENVHYQAVKKLAAEEGAECIPICAKTEEDIADYSPEEKKEFLHEMGIEATGLDNLIKASYSLLGLISYLTDGKKECRAWTIRKGTKAPQAAGKIHSDFERGFIRASVVHYEDFAACDFNMATVKAKGLQHTEGKEYVVQDGDIIEFLFNV</sequence>
<dbReference type="CDD" id="cd04867">
    <property type="entry name" value="TGS_YchF_OLA1"/>
    <property type="match status" value="1"/>
</dbReference>
<dbReference type="GO" id="GO:0005524">
    <property type="term" value="F:ATP binding"/>
    <property type="evidence" value="ECO:0007669"/>
    <property type="project" value="UniProtKB-UniRule"/>
</dbReference>
<dbReference type="GO" id="GO:0005525">
    <property type="term" value="F:GTP binding"/>
    <property type="evidence" value="ECO:0007669"/>
    <property type="project" value="InterPro"/>
</dbReference>
<comment type="caution">
    <text evidence="9">The sequence shown here is derived from an EMBL/GenBank/DDBJ whole genome shotgun (WGS) entry which is preliminary data.</text>
</comment>
<dbReference type="SUPFAM" id="SSF52540">
    <property type="entry name" value="P-loop containing nucleoside triphosphate hydrolases"/>
    <property type="match status" value="1"/>
</dbReference>
<keyword evidence="2" id="KW-0479">Metal-binding</keyword>
<evidence type="ECO:0000259" key="8">
    <source>
        <dbReference type="PROSITE" id="PS51880"/>
    </source>
</evidence>
<dbReference type="PANTHER" id="PTHR23305:SF18">
    <property type="entry name" value="OBG-TYPE G DOMAIN-CONTAINING PROTEIN"/>
    <property type="match status" value="1"/>
</dbReference>
<dbReference type="GO" id="GO:0016887">
    <property type="term" value="F:ATP hydrolysis activity"/>
    <property type="evidence" value="ECO:0007669"/>
    <property type="project" value="UniProtKB-UniRule"/>
</dbReference>
<feature type="domain" description="TGS" evidence="8">
    <location>
        <begin position="284"/>
        <end position="368"/>
    </location>
</feature>
<evidence type="ECO:0000256" key="3">
    <source>
        <dbReference type="ARBA" id="ARBA00022741"/>
    </source>
</evidence>
<dbReference type="PROSITE" id="PS51880">
    <property type="entry name" value="TGS"/>
    <property type="match status" value="1"/>
</dbReference>
<dbReference type="RefSeq" id="WP_058962790.1">
    <property type="nucleotide sequence ID" value="NZ_CABKVM010000011.1"/>
</dbReference>
<keyword evidence="4 6" id="KW-0067">ATP-binding</keyword>
<proteinExistence type="inferred from homology"/>
<evidence type="ECO:0000256" key="5">
    <source>
        <dbReference type="ARBA" id="ARBA00022842"/>
    </source>
</evidence>
<dbReference type="PANTHER" id="PTHR23305">
    <property type="entry name" value="OBG GTPASE FAMILY"/>
    <property type="match status" value="1"/>
</dbReference>
<dbReference type="InterPro" id="IPR023192">
    <property type="entry name" value="TGS-like_dom_sf"/>
</dbReference>
<evidence type="ECO:0000313" key="9">
    <source>
        <dbReference type="EMBL" id="TCL60777.1"/>
    </source>
</evidence>
<dbReference type="EMBL" id="SLUM01000003">
    <property type="protein sequence ID" value="TCL60777.1"/>
    <property type="molecule type" value="Genomic_DNA"/>
</dbReference>
<dbReference type="OrthoDB" id="9807318at2"/>
<dbReference type="Proteomes" id="UP000295184">
    <property type="component" value="Unassembled WGS sequence"/>
</dbReference>
<dbReference type="InterPro" id="IPR004095">
    <property type="entry name" value="TGS"/>
</dbReference>
<keyword evidence="5" id="KW-0460">Magnesium</keyword>
<feature type="binding site" evidence="6">
    <location>
        <begin position="10"/>
        <end position="15"/>
    </location>
    <ligand>
        <name>ATP</name>
        <dbReference type="ChEBI" id="CHEBI:30616"/>
    </ligand>
</feature>
<dbReference type="GO" id="GO:0005737">
    <property type="term" value="C:cytoplasm"/>
    <property type="evidence" value="ECO:0007669"/>
    <property type="project" value="TreeGrafter"/>
</dbReference>
<dbReference type="InterPro" id="IPR013029">
    <property type="entry name" value="YchF_C"/>
</dbReference>
<dbReference type="Pfam" id="PF01926">
    <property type="entry name" value="MMR_HSR1"/>
    <property type="match status" value="1"/>
</dbReference>
<dbReference type="GO" id="GO:0046872">
    <property type="term" value="F:metal ion binding"/>
    <property type="evidence" value="ECO:0007669"/>
    <property type="project" value="UniProtKB-KW"/>
</dbReference>
<dbReference type="Gene3D" id="1.10.150.300">
    <property type="entry name" value="TGS-like domain"/>
    <property type="match status" value="1"/>
</dbReference>
<dbReference type="PROSITE" id="PS51710">
    <property type="entry name" value="G_OBG"/>
    <property type="match status" value="1"/>
</dbReference>
<dbReference type="FunFam" id="1.10.150.300:FF:000001">
    <property type="entry name" value="Ribosome-binding ATPase YchF"/>
    <property type="match status" value="1"/>
</dbReference>
<evidence type="ECO:0000313" key="10">
    <source>
        <dbReference type="Proteomes" id="UP000295184"/>
    </source>
</evidence>
<dbReference type="FunFam" id="3.10.20.30:FF:000001">
    <property type="entry name" value="Ribosome-binding ATPase YchF"/>
    <property type="match status" value="1"/>
</dbReference>
<dbReference type="NCBIfam" id="TIGR00092">
    <property type="entry name" value="redox-regulated ATPase YchF"/>
    <property type="match status" value="1"/>
</dbReference>
<dbReference type="InterPro" id="IPR027417">
    <property type="entry name" value="P-loop_NTPase"/>
</dbReference>
<dbReference type="InterPro" id="IPR012676">
    <property type="entry name" value="TGS-like"/>
</dbReference>
<dbReference type="AlphaFoldDB" id="A0A4V2QCR3"/>
<dbReference type="PRINTS" id="PR00326">
    <property type="entry name" value="GTP1OBG"/>
</dbReference>